<protein>
    <submittedName>
        <fullName evidence="3">Universal stress protein UspA</fullName>
    </submittedName>
</protein>
<keyword evidence="4" id="KW-1185">Reference proteome</keyword>
<accession>A0A5J4IXB8</accession>
<dbReference type="SUPFAM" id="SSF52402">
    <property type="entry name" value="Adenine nucleotide alpha hydrolases-like"/>
    <property type="match status" value="2"/>
</dbReference>
<evidence type="ECO:0000313" key="4">
    <source>
        <dbReference type="Proteomes" id="UP000326509"/>
    </source>
</evidence>
<dbReference type="AlphaFoldDB" id="A0A5J4IXB8"/>
<feature type="domain" description="UspA" evidence="2">
    <location>
        <begin position="222"/>
        <end position="273"/>
    </location>
</feature>
<dbReference type="Pfam" id="PF00582">
    <property type="entry name" value="Usp"/>
    <property type="match status" value="2"/>
</dbReference>
<dbReference type="RefSeq" id="WP_151672197.1">
    <property type="nucleotide sequence ID" value="NZ_BKCG01000001.1"/>
</dbReference>
<evidence type="ECO:0000259" key="2">
    <source>
        <dbReference type="Pfam" id="PF00582"/>
    </source>
</evidence>
<proteinExistence type="inferred from homology"/>
<comment type="caution">
    <text evidence="3">The sequence shown here is derived from an EMBL/GenBank/DDBJ whole genome shotgun (WGS) entry which is preliminary data.</text>
</comment>
<dbReference type="OrthoDB" id="9788959at2"/>
<dbReference type="EMBL" id="BKCG01000001">
    <property type="protein sequence ID" value="GER58103.1"/>
    <property type="molecule type" value="Genomic_DNA"/>
</dbReference>
<sequence length="274" mass="30642">MKTIIVPVDFSEYSENALKVAAQIAKKQNAELVAVHMMGLSEANLTKESDTMEGVFFVKLTQKRFEELLDKDYLEGLTIHTTVKNYKIFSELDDVAQEYEADLIVMGSHGSSGFQEVFVGSNTEKVVRSSKVPVLVIKGGDTFTPTKAVFACDYKTESIVSFKKAMSFFESLNIEVKNVFINQPGEQYLSTKEIDQRIVDFIVQLTGYKLLPEDVAIYSDYNVERGIFNYAKKVKADIIGIPTHGRRGLAHFFTGSIGEDVVNHSKLPVLTVKI</sequence>
<dbReference type="PANTHER" id="PTHR46268:SF6">
    <property type="entry name" value="UNIVERSAL STRESS PROTEIN UP12"/>
    <property type="match status" value="1"/>
</dbReference>
<evidence type="ECO:0000256" key="1">
    <source>
        <dbReference type="ARBA" id="ARBA00008791"/>
    </source>
</evidence>
<dbReference type="Gene3D" id="3.40.50.620">
    <property type="entry name" value="HUPs"/>
    <property type="match status" value="2"/>
</dbReference>
<dbReference type="InterPro" id="IPR006016">
    <property type="entry name" value="UspA"/>
</dbReference>
<comment type="similarity">
    <text evidence="1">Belongs to the universal stress protein A family.</text>
</comment>
<dbReference type="Proteomes" id="UP000326509">
    <property type="component" value="Unassembled WGS sequence"/>
</dbReference>
<organism evidence="3 4">
    <name type="scientific">Patiriisocius marinus</name>
    <dbReference type="NCBI Taxonomy" id="1397112"/>
    <lineage>
        <taxon>Bacteria</taxon>
        <taxon>Pseudomonadati</taxon>
        <taxon>Bacteroidota</taxon>
        <taxon>Flavobacteriia</taxon>
        <taxon>Flavobacteriales</taxon>
        <taxon>Flavobacteriaceae</taxon>
        <taxon>Patiriisocius</taxon>
    </lineage>
</organism>
<dbReference type="InterPro" id="IPR014729">
    <property type="entry name" value="Rossmann-like_a/b/a_fold"/>
</dbReference>
<reference evidence="3 4" key="1">
    <citation type="submission" date="2019-08" db="EMBL/GenBank/DDBJ databases">
        <title>Draft genome sequence of Ulvibacter marinus type strain NBRC 109484.</title>
        <authorList>
            <person name="Kawano K."/>
            <person name="Ushijima N."/>
            <person name="Kihara M."/>
            <person name="Itoh H."/>
        </authorList>
    </citation>
    <scope>NUCLEOTIDE SEQUENCE [LARGE SCALE GENOMIC DNA]</scope>
    <source>
        <strain evidence="3 4">NBRC 109484</strain>
    </source>
</reference>
<dbReference type="PRINTS" id="PR01438">
    <property type="entry name" value="UNVRSLSTRESS"/>
</dbReference>
<name>A0A5J4IXB8_9FLAO</name>
<gene>
    <name evidence="3" type="primary">uspA_1</name>
    <name evidence="3" type="ORF">ULMA_02110</name>
</gene>
<evidence type="ECO:0000313" key="3">
    <source>
        <dbReference type="EMBL" id="GER58103.1"/>
    </source>
</evidence>
<dbReference type="CDD" id="cd00293">
    <property type="entry name" value="USP-like"/>
    <property type="match status" value="1"/>
</dbReference>
<dbReference type="InterPro" id="IPR006015">
    <property type="entry name" value="Universal_stress_UspA"/>
</dbReference>
<feature type="domain" description="UspA" evidence="2">
    <location>
        <begin position="1"/>
        <end position="138"/>
    </location>
</feature>
<dbReference type="PANTHER" id="PTHR46268">
    <property type="entry name" value="STRESS RESPONSE PROTEIN NHAX"/>
    <property type="match status" value="1"/>
</dbReference>